<dbReference type="PROSITE" id="PS51144">
    <property type="entry name" value="ALPHA_CA_2"/>
    <property type="match status" value="1"/>
</dbReference>
<dbReference type="GO" id="GO:0004089">
    <property type="term" value="F:carbonate dehydratase activity"/>
    <property type="evidence" value="ECO:0007669"/>
    <property type="project" value="InterPro"/>
</dbReference>
<keyword evidence="1" id="KW-0732">Signal</keyword>
<protein>
    <submittedName>
        <fullName evidence="3">DNA ligase 4</fullName>
    </submittedName>
</protein>
<keyword evidence="3" id="KW-0436">Ligase</keyword>
<dbReference type="Proteomes" id="UP000243723">
    <property type="component" value="Unassembled WGS sequence"/>
</dbReference>
<feature type="domain" description="Alpha-carbonic anhydrase" evidence="2">
    <location>
        <begin position="46"/>
        <end position="280"/>
    </location>
</feature>
<sequence>MLFNLATIAALLPAALACFEGHNLQTQRLHARQVGGPVTPRTPPVYDWNYEDQDWAAIKPEYALCSSGQKQSPIALNTRSGFATTRKPDFSGSRIGKVKGQFYNAGHGVYFTLDHPKDNYTTLPYMKFDDETVYLGGWHTHTPAEHTVNGNMPRAEIHFVWYTGSGTPRSVIGFHIQGGAQPSKFFSQYPTPWPSVEVLDKQVELTVDFSPLDTVANGFRQYFTYDGSLTTPGCSEGLRWFFNNNLFRVSAAQLKEIERVGGPHPSNRKVNAIKQHAVNV</sequence>
<dbReference type="EMBL" id="NHZQ01000016">
    <property type="protein sequence ID" value="PSK58637.1"/>
    <property type="molecule type" value="Genomic_DNA"/>
</dbReference>
<evidence type="ECO:0000313" key="4">
    <source>
        <dbReference type="Proteomes" id="UP000243723"/>
    </source>
</evidence>
<keyword evidence="4" id="KW-1185">Reference proteome</keyword>
<proteinExistence type="predicted"/>
<dbReference type="SMART" id="SM01057">
    <property type="entry name" value="Carb_anhydrase"/>
    <property type="match status" value="1"/>
</dbReference>
<dbReference type="Pfam" id="PF00194">
    <property type="entry name" value="Carb_anhydrase"/>
    <property type="match status" value="1"/>
</dbReference>
<feature type="chain" id="PRO_5015112187" evidence="1">
    <location>
        <begin position="18"/>
        <end position="280"/>
    </location>
</feature>
<dbReference type="PANTHER" id="PTHR18952:SF274">
    <property type="entry name" value="ALPHA-CARBONIC ANHYDRASE DOMAIN-CONTAINING PROTEIN"/>
    <property type="match status" value="1"/>
</dbReference>
<accession>A0A2P8ADS6</accession>
<gene>
    <name evidence="3" type="ORF">B9Z65_6652</name>
</gene>
<reference evidence="3 4" key="1">
    <citation type="submission" date="2017-05" db="EMBL/GenBank/DDBJ databases">
        <title>Draft genome sequence of Elsinoe australis.</title>
        <authorList>
            <person name="Cheng Q."/>
        </authorList>
    </citation>
    <scope>NUCLEOTIDE SEQUENCE [LARGE SCALE GENOMIC DNA]</scope>
    <source>
        <strain evidence="3 4">NL1</strain>
    </source>
</reference>
<dbReference type="GO" id="GO:0016874">
    <property type="term" value="F:ligase activity"/>
    <property type="evidence" value="ECO:0007669"/>
    <property type="project" value="UniProtKB-KW"/>
</dbReference>
<evidence type="ECO:0000313" key="3">
    <source>
        <dbReference type="EMBL" id="PSK58637.1"/>
    </source>
</evidence>
<feature type="signal peptide" evidence="1">
    <location>
        <begin position="1"/>
        <end position="17"/>
    </location>
</feature>
<dbReference type="STRING" id="40998.A0A2P8ADS6"/>
<dbReference type="OrthoDB" id="429145at2759"/>
<dbReference type="SUPFAM" id="SSF51069">
    <property type="entry name" value="Carbonic anhydrase"/>
    <property type="match status" value="1"/>
</dbReference>
<comment type="caution">
    <text evidence="3">The sequence shown here is derived from an EMBL/GenBank/DDBJ whole genome shotgun (WGS) entry which is preliminary data.</text>
</comment>
<name>A0A2P8ADS6_9PEZI</name>
<dbReference type="AlphaFoldDB" id="A0A2P8ADS6"/>
<dbReference type="PANTHER" id="PTHR18952">
    <property type="entry name" value="CARBONIC ANHYDRASE"/>
    <property type="match status" value="1"/>
</dbReference>
<evidence type="ECO:0000256" key="1">
    <source>
        <dbReference type="SAM" id="SignalP"/>
    </source>
</evidence>
<dbReference type="InterPro" id="IPR023561">
    <property type="entry name" value="Carbonic_anhydrase_a-class"/>
</dbReference>
<dbReference type="Gene3D" id="3.10.200.10">
    <property type="entry name" value="Alpha carbonic anhydrase"/>
    <property type="match status" value="1"/>
</dbReference>
<organism evidence="3 4">
    <name type="scientific">Elsinoe australis</name>
    <dbReference type="NCBI Taxonomy" id="40998"/>
    <lineage>
        <taxon>Eukaryota</taxon>
        <taxon>Fungi</taxon>
        <taxon>Dikarya</taxon>
        <taxon>Ascomycota</taxon>
        <taxon>Pezizomycotina</taxon>
        <taxon>Dothideomycetes</taxon>
        <taxon>Dothideomycetidae</taxon>
        <taxon>Myriangiales</taxon>
        <taxon>Elsinoaceae</taxon>
        <taxon>Elsinoe</taxon>
    </lineage>
</organism>
<dbReference type="CDD" id="cd03124">
    <property type="entry name" value="alpha_CA_prokaryotic_like"/>
    <property type="match status" value="1"/>
</dbReference>
<dbReference type="InterPro" id="IPR001148">
    <property type="entry name" value="CA_dom"/>
</dbReference>
<dbReference type="InterPro" id="IPR041891">
    <property type="entry name" value="Alpha_CA_prokaryot-like"/>
</dbReference>
<evidence type="ECO:0000259" key="2">
    <source>
        <dbReference type="PROSITE" id="PS51144"/>
    </source>
</evidence>
<dbReference type="GO" id="GO:0008270">
    <property type="term" value="F:zinc ion binding"/>
    <property type="evidence" value="ECO:0007669"/>
    <property type="project" value="InterPro"/>
</dbReference>
<dbReference type="InterPro" id="IPR036398">
    <property type="entry name" value="CA_dom_sf"/>
</dbReference>